<feature type="transmembrane region" description="Helical" evidence="2">
    <location>
        <begin position="48"/>
        <end position="66"/>
    </location>
</feature>
<proteinExistence type="predicted"/>
<dbReference type="AlphaFoldDB" id="A0A484KYR4"/>
<accession>A0A484KYR4</accession>
<evidence type="ECO:0000313" key="3">
    <source>
        <dbReference type="EMBL" id="VFQ67746.1"/>
    </source>
</evidence>
<feature type="compositionally biased region" description="Polar residues" evidence="1">
    <location>
        <begin position="92"/>
        <end position="106"/>
    </location>
</feature>
<name>A0A484KYR4_9ASTE</name>
<gene>
    <name evidence="3" type="ORF">CCAM_LOCUS9522</name>
</gene>
<keyword evidence="4" id="KW-1185">Reference proteome</keyword>
<evidence type="ECO:0000256" key="1">
    <source>
        <dbReference type="SAM" id="MobiDB-lite"/>
    </source>
</evidence>
<evidence type="ECO:0000313" key="4">
    <source>
        <dbReference type="Proteomes" id="UP000595140"/>
    </source>
</evidence>
<protein>
    <submittedName>
        <fullName evidence="3">Uncharacterized protein</fullName>
    </submittedName>
</protein>
<dbReference type="Proteomes" id="UP000595140">
    <property type="component" value="Unassembled WGS sequence"/>
</dbReference>
<reference evidence="3 4" key="1">
    <citation type="submission" date="2018-04" db="EMBL/GenBank/DDBJ databases">
        <authorList>
            <person name="Vogel A."/>
        </authorList>
    </citation>
    <scope>NUCLEOTIDE SEQUENCE [LARGE SCALE GENOMIC DNA]</scope>
</reference>
<sequence length="106" mass="11920">MQNHQGDFGRVKISFFEETLGQEMSLSSPSVNQPGFKGRSQHLKIHRGFLLIELFFILYIWTNVLVGHDHVGHGWLSPGHHSVGHHSEVGSDTTVTGQTEEFNPKD</sequence>
<evidence type="ECO:0000256" key="2">
    <source>
        <dbReference type="SAM" id="Phobius"/>
    </source>
</evidence>
<keyword evidence="2" id="KW-1133">Transmembrane helix</keyword>
<keyword evidence="2" id="KW-0812">Transmembrane</keyword>
<feature type="region of interest" description="Disordered" evidence="1">
    <location>
        <begin position="82"/>
        <end position="106"/>
    </location>
</feature>
<keyword evidence="2" id="KW-0472">Membrane</keyword>
<organism evidence="3 4">
    <name type="scientific">Cuscuta campestris</name>
    <dbReference type="NCBI Taxonomy" id="132261"/>
    <lineage>
        <taxon>Eukaryota</taxon>
        <taxon>Viridiplantae</taxon>
        <taxon>Streptophyta</taxon>
        <taxon>Embryophyta</taxon>
        <taxon>Tracheophyta</taxon>
        <taxon>Spermatophyta</taxon>
        <taxon>Magnoliopsida</taxon>
        <taxon>eudicotyledons</taxon>
        <taxon>Gunneridae</taxon>
        <taxon>Pentapetalae</taxon>
        <taxon>asterids</taxon>
        <taxon>lamiids</taxon>
        <taxon>Solanales</taxon>
        <taxon>Convolvulaceae</taxon>
        <taxon>Cuscuteae</taxon>
        <taxon>Cuscuta</taxon>
        <taxon>Cuscuta subgen. Grammica</taxon>
        <taxon>Cuscuta sect. Cleistogrammica</taxon>
    </lineage>
</organism>
<dbReference type="EMBL" id="OOIL02000646">
    <property type="protein sequence ID" value="VFQ67746.1"/>
    <property type="molecule type" value="Genomic_DNA"/>
</dbReference>